<feature type="domain" description="Clusterin N-terminal" evidence="11">
    <location>
        <begin position="33"/>
        <end position="245"/>
    </location>
</feature>
<dbReference type="InterPro" id="IPR000753">
    <property type="entry name" value="Clusterin-like"/>
</dbReference>
<dbReference type="PANTHER" id="PTHR10970:SF2">
    <property type="entry name" value="CLUSTERIN-LIKE PROTEIN 1"/>
    <property type="match status" value="1"/>
</dbReference>
<feature type="signal peptide" evidence="10">
    <location>
        <begin position="1"/>
        <end position="28"/>
    </location>
</feature>
<dbReference type="SMART" id="SM00035">
    <property type="entry name" value="CLa"/>
    <property type="match status" value="1"/>
</dbReference>
<evidence type="ECO:0000259" key="11">
    <source>
        <dbReference type="SMART" id="SM00030"/>
    </source>
</evidence>
<evidence type="ECO:0000256" key="4">
    <source>
        <dbReference type="ARBA" id="ARBA00022729"/>
    </source>
</evidence>
<evidence type="ECO:0000313" key="14">
    <source>
        <dbReference type="Proteomes" id="UP000472272"/>
    </source>
</evidence>
<reference evidence="13 14" key="1">
    <citation type="journal article" date="2019" name="Proc. Natl. Acad. Sci. U.S.A.">
        <title>Regulatory changes in pterin and carotenoid genes underlie balanced color polymorphisms in the wall lizard.</title>
        <authorList>
            <person name="Andrade P."/>
            <person name="Pinho C."/>
            <person name="Perez I de Lanuza G."/>
            <person name="Afonso S."/>
            <person name="Brejcha J."/>
            <person name="Rubin C.J."/>
            <person name="Wallerman O."/>
            <person name="Pereira P."/>
            <person name="Sabatino S.J."/>
            <person name="Bellati A."/>
            <person name="Pellitteri-Rosa D."/>
            <person name="Bosakova Z."/>
            <person name="Bunikis I."/>
            <person name="Carretero M.A."/>
            <person name="Feiner N."/>
            <person name="Marsik P."/>
            <person name="Pauperio F."/>
            <person name="Salvi D."/>
            <person name="Soler L."/>
            <person name="While G.M."/>
            <person name="Uller T."/>
            <person name="Font E."/>
            <person name="Andersson L."/>
            <person name="Carneiro M."/>
        </authorList>
    </citation>
    <scope>NUCLEOTIDE SEQUENCE</scope>
</reference>
<feature type="coiled-coil region" evidence="9">
    <location>
        <begin position="85"/>
        <end position="119"/>
    </location>
</feature>
<protein>
    <recommendedName>
        <fullName evidence="8">Clusterin</fullName>
    </recommendedName>
</protein>
<evidence type="ECO:0000313" key="13">
    <source>
        <dbReference type="Ensembl" id="ENSPMRP00000008512.1"/>
    </source>
</evidence>
<dbReference type="Proteomes" id="UP000472272">
    <property type="component" value="Chromosome 7"/>
</dbReference>
<dbReference type="GO" id="GO:0005634">
    <property type="term" value="C:nucleus"/>
    <property type="evidence" value="ECO:0007669"/>
    <property type="project" value="TreeGrafter"/>
</dbReference>
<dbReference type="InterPro" id="IPR016014">
    <property type="entry name" value="Clusterin_N"/>
</dbReference>
<keyword evidence="6" id="KW-1015">Disulfide bond</keyword>
<dbReference type="Ensembl" id="ENSPMRT00000009102.1">
    <property type="protein sequence ID" value="ENSPMRP00000008512.1"/>
    <property type="gene ID" value="ENSPMRG00000005750.1"/>
</dbReference>
<evidence type="ECO:0000256" key="3">
    <source>
        <dbReference type="ARBA" id="ARBA00022525"/>
    </source>
</evidence>
<reference evidence="13" key="3">
    <citation type="submission" date="2025-09" db="UniProtKB">
        <authorList>
            <consortium name="Ensembl"/>
        </authorList>
    </citation>
    <scope>IDENTIFICATION</scope>
</reference>
<reference evidence="13" key="2">
    <citation type="submission" date="2025-08" db="UniProtKB">
        <authorList>
            <consortium name="Ensembl"/>
        </authorList>
    </citation>
    <scope>IDENTIFICATION</scope>
</reference>
<feature type="chain" id="PRO_5025477849" description="Clusterin" evidence="10">
    <location>
        <begin position="29"/>
        <end position="474"/>
    </location>
</feature>
<evidence type="ECO:0000256" key="9">
    <source>
        <dbReference type="SAM" id="Coils"/>
    </source>
</evidence>
<keyword evidence="14" id="KW-1185">Reference proteome</keyword>
<dbReference type="GeneTree" id="ENSGT00530000063668"/>
<keyword evidence="4 10" id="KW-0732">Signal</keyword>
<accession>A0A670IA32</accession>
<evidence type="ECO:0000256" key="8">
    <source>
        <dbReference type="RuleBase" id="RU000629"/>
    </source>
</evidence>
<dbReference type="InterPro" id="IPR016015">
    <property type="entry name" value="Clusterin_C"/>
</dbReference>
<dbReference type="Pfam" id="PF01093">
    <property type="entry name" value="Clusterin"/>
    <property type="match status" value="1"/>
</dbReference>
<evidence type="ECO:0000256" key="7">
    <source>
        <dbReference type="ARBA" id="ARBA00023180"/>
    </source>
</evidence>
<keyword evidence="5 9" id="KW-0175">Coiled coil</keyword>
<dbReference type="SMART" id="SM00030">
    <property type="entry name" value="CLb"/>
    <property type="match status" value="1"/>
</dbReference>
<organism evidence="13 14">
    <name type="scientific">Podarcis muralis</name>
    <name type="common">Wall lizard</name>
    <name type="synonym">Lacerta muralis</name>
    <dbReference type="NCBI Taxonomy" id="64176"/>
    <lineage>
        <taxon>Eukaryota</taxon>
        <taxon>Metazoa</taxon>
        <taxon>Chordata</taxon>
        <taxon>Craniata</taxon>
        <taxon>Vertebrata</taxon>
        <taxon>Euteleostomi</taxon>
        <taxon>Lepidosauria</taxon>
        <taxon>Squamata</taxon>
        <taxon>Bifurcata</taxon>
        <taxon>Unidentata</taxon>
        <taxon>Episquamata</taxon>
        <taxon>Laterata</taxon>
        <taxon>Lacertibaenia</taxon>
        <taxon>Lacertidae</taxon>
        <taxon>Podarcis</taxon>
    </lineage>
</organism>
<evidence type="ECO:0000256" key="1">
    <source>
        <dbReference type="ARBA" id="ARBA00004613"/>
    </source>
</evidence>
<dbReference type="GO" id="GO:0005615">
    <property type="term" value="C:extracellular space"/>
    <property type="evidence" value="ECO:0007669"/>
    <property type="project" value="TreeGrafter"/>
</dbReference>
<sequence>MRSQGMTENMKPVLFLITYLLCLRGHQCAPTVEGDINFVENLKVLSEVGEKYVDEEVKNALIGIKQMKIMMERNEVKHTDLMKTLKKSSEEKEEALRLMNEVKERLEDEEQICQGSLKNLWDECQSCLESNCMRFYTTCRHGFSTFTSKVEDFFKKLTPLSLPVYELQERDLQFKKKPEEEDAQLAQMEHLFNQLLSDVGTIFEKSFVFFKRMQKEFDQSFQMYFMSDPDLTEPYFLPAFSEVTVRNPIPPKDWEAPGFLQLVFDFSKTVLEGVGEVITEVFEEYRETARDMAEQLKDSDGSGMFSKNMADHERTPCNKLRQNSSGCPQFHERCQKCQDHFMRVCPDVPELHTKYDDASKLVNISGEQYQQILQMVKRHTEDTAYLLNKMKERFGWVSELSNMTIGPENIFNIVKVSSSVKGGEAASPNETVVDVNILTSPTFTVKVPQDLDTESSEFIEYVAGKALQLYKKNF</sequence>
<keyword evidence="3" id="KW-0964">Secreted</keyword>
<comment type="subcellular location">
    <subcellularLocation>
        <location evidence="1">Secreted</location>
    </subcellularLocation>
</comment>
<evidence type="ECO:0000256" key="2">
    <source>
        <dbReference type="ARBA" id="ARBA00010069"/>
    </source>
</evidence>
<name>A0A670IA32_PODMU</name>
<dbReference type="OMA" id="YLSEDCP"/>
<dbReference type="GO" id="GO:0051787">
    <property type="term" value="F:misfolded protein binding"/>
    <property type="evidence" value="ECO:0007669"/>
    <property type="project" value="TreeGrafter"/>
</dbReference>
<feature type="domain" description="Clusterin C-terminal" evidence="12">
    <location>
        <begin position="247"/>
        <end position="471"/>
    </location>
</feature>
<keyword evidence="7" id="KW-0325">Glycoprotein</keyword>
<evidence type="ECO:0000256" key="5">
    <source>
        <dbReference type="ARBA" id="ARBA00023054"/>
    </source>
</evidence>
<dbReference type="PANTHER" id="PTHR10970">
    <property type="entry name" value="CLUSTERIN"/>
    <property type="match status" value="1"/>
</dbReference>
<evidence type="ECO:0000256" key="6">
    <source>
        <dbReference type="ARBA" id="ARBA00023157"/>
    </source>
</evidence>
<proteinExistence type="inferred from homology"/>
<dbReference type="AlphaFoldDB" id="A0A670IA32"/>
<evidence type="ECO:0000259" key="12">
    <source>
        <dbReference type="SMART" id="SM00035"/>
    </source>
</evidence>
<evidence type="ECO:0000256" key="10">
    <source>
        <dbReference type="SAM" id="SignalP"/>
    </source>
</evidence>
<comment type="similarity">
    <text evidence="2 8">Belongs to the clusterin family.</text>
</comment>
<gene>
    <name evidence="13" type="primary">CLUL1</name>
</gene>